<feature type="domain" description="DNA methylase N-4/N-6" evidence="3">
    <location>
        <begin position="46"/>
        <end position="272"/>
    </location>
</feature>
<name>A0A6B9LDY8_9CAUD</name>
<keyword evidence="5" id="KW-1185">Reference proteome</keyword>
<dbReference type="Pfam" id="PF01555">
    <property type="entry name" value="N6_N4_Mtase"/>
    <property type="match status" value="1"/>
</dbReference>
<dbReference type="InterPro" id="IPR002941">
    <property type="entry name" value="DNA_methylase_N4/N6"/>
</dbReference>
<accession>A0A6B9LDY8</accession>
<dbReference type="InterPro" id="IPR001091">
    <property type="entry name" value="RM_Methyltransferase"/>
</dbReference>
<dbReference type="SUPFAM" id="SSF53335">
    <property type="entry name" value="S-adenosyl-L-methionine-dependent methyltransferases"/>
    <property type="match status" value="1"/>
</dbReference>
<evidence type="ECO:0000256" key="2">
    <source>
        <dbReference type="ARBA" id="ARBA00022679"/>
    </source>
</evidence>
<dbReference type="InterPro" id="IPR029063">
    <property type="entry name" value="SAM-dependent_MTases_sf"/>
</dbReference>
<evidence type="ECO:0000259" key="3">
    <source>
        <dbReference type="Pfam" id="PF01555"/>
    </source>
</evidence>
<protein>
    <submittedName>
        <fullName evidence="4">DNA methyltransferase</fullName>
    </submittedName>
</protein>
<reference evidence="4 5" key="1">
    <citation type="journal article" date="2020" name="Viruses">
        <title>Diversity and Host Interactions Among Virulent and Temperate Baltic Sea Flavobacterium Phages.</title>
        <authorList>
            <person name="Nilsson E."/>
            <person name="Bayfield O.W."/>
            <person name="Lundin D."/>
            <person name="Antson A.A."/>
            <person name="Holmfeldt K."/>
        </authorList>
    </citation>
    <scope>NUCLEOTIDE SEQUENCE [LARGE SCALE GENOMIC DNA]</scope>
</reference>
<evidence type="ECO:0000313" key="5">
    <source>
        <dbReference type="Proteomes" id="UP000464057"/>
    </source>
</evidence>
<gene>
    <name evidence="4" type="ORF">sniff91_gp017</name>
</gene>
<dbReference type="CDD" id="cd02440">
    <property type="entry name" value="AdoMet_MTases"/>
    <property type="match status" value="1"/>
</dbReference>
<keyword evidence="2 4" id="KW-0808">Transferase</keyword>
<proteinExistence type="predicted"/>
<keyword evidence="1 4" id="KW-0489">Methyltransferase</keyword>
<dbReference type="GO" id="GO:0032259">
    <property type="term" value="P:methylation"/>
    <property type="evidence" value="ECO:0007669"/>
    <property type="project" value="UniProtKB-KW"/>
</dbReference>
<dbReference type="Proteomes" id="UP000464057">
    <property type="component" value="Segment"/>
</dbReference>
<evidence type="ECO:0000256" key="1">
    <source>
        <dbReference type="ARBA" id="ARBA00022603"/>
    </source>
</evidence>
<dbReference type="PRINTS" id="PR00508">
    <property type="entry name" value="S21N4MTFRASE"/>
</dbReference>
<dbReference type="GO" id="GO:0008170">
    <property type="term" value="F:N-methyltransferase activity"/>
    <property type="evidence" value="ECO:0007669"/>
    <property type="project" value="InterPro"/>
</dbReference>
<dbReference type="GO" id="GO:0003677">
    <property type="term" value="F:DNA binding"/>
    <property type="evidence" value="ECO:0007669"/>
    <property type="project" value="InterPro"/>
</dbReference>
<dbReference type="Gene3D" id="3.40.50.150">
    <property type="entry name" value="Vaccinia Virus protein VP39"/>
    <property type="match status" value="1"/>
</dbReference>
<dbReference type="EMBL" id="MN812229">
    <property type="protein sequence ID" value="QHB40227.1"/>
    <property type="molecule type" value="Genomic_DNA"/>
</dbReference>
<organism evidence="4 5">
    <name type="scientific">Flavobacterium phage vB_FspS_sniff9-1</name>
    <dbReference type="NCBI Taxonomy" id="2686268"/>
    <lineage>
        <taxon>Viruses</taxon>
        <taxon>Duplodnaviria</taxon>
        <taxon>Heunggongvirae</taxon>
        <taxon>Uroviricota</taxon>
        <taxon>Caudoviricetes</taxon>
        <taxon>Lillamyvirus</taxon>
        <taxon>Lillamyvirus sniff</taxon>
    </lineage>
</organism>
<sequence>MQKTLFENENLIEPLTPAFCIGAVSRSTFYQGDCLTEMDKIEDKSIDMILCDLPYNTTEAVWDLIIPFELLWKQYERVIKDNGSIVLTAQQPFTSAVVMSNTKLFKHTFIWEKDKCANFLAGSYQPLKIHEEILVFSKGGFTHNAKIKATYNSQLTDRKPRVQDTSIKERSAGMNALLPRPNPTKLKSSDNFMADKNLAKSVIYFATEHKDRLHPTQKPIALMEYLIKTYTNEGETVLDNCMGSGTTGVACKKTGRHFIGIEKDENYYNVAVRRVSEYCG</sequence>
<evidence type="ECO:0000313" key="4">
    <source>
        <dbReference type="EMBL" id="QHB40227.1"/>
    </source>
</evidence>